<dbReference type="Pfam" id="PF20720">
    <property type="entry name" value="nSTAND3"/>
    <property type="match status" value="1"/>
</dbReference>
<feature type="domain" description="Novel STAND NTPase 3" evidence="2">
    <location>
        <begin position="103"/>
        <end position="219"/>
    </location>
</feature>
<evidence type="ECO:0000259" key="2">
    <source>
        <dbReference type="Pfam" id="PF20720"/>
    </source>
</evidence>
<keyword evidence="4" id="KW-1185">Reference proteome</keyword>
<evidence type="ECO:0000256" key="1">
    <source>
        <dbReference type="SAM" id="MobiDB-lite"/>
    </source>
</evidence>
<evidence type="ECO:0000313" key="4">
    <source>
        <dbReference type="Proteomes" id="UP000295444"/>
    </source>
</evidence>
<gene>
    <name evidence="3" type="ORF">EV186_101718</name>
</gene>
<dbReference type="InterPro" id="IPR049050">
    <property type="entry name" value="nSTAND3"/>
</dbReference>
<feature type="region of interest" description="Disordered" evidence="1">
    <location>
        <begin position="1"/>
        <end position="44"/>
    </location>
</feature>
<name>A0A4R6SLM9_LABRH</name>
<protein>
    <recommendedName>
        <fullName evidence="2">Novel STAND NTPase 3 domain-containing protein</fullName>
    </recommendedName>
</protein>
<reference evidence="3 4" key="1">
    <citation type="submission" date="2019-03" db="EMBL/GenBank/DDBJ databases">
        <title>Genomic Encyclopedia of Type Strains, Phase IV (KMG-IV): sequencing the most valuable type-strain genomes for metagenomic binning, comparative biology and taxonomic classification.</title>
        <authorList>
            <person name="Goeker M."/>
        </authorList>
    </citation>
    <scope>NUCLEOTIDE SEQUENCE [LARGE SCALE GENOMIC DNA]</scope>
    <source>
        <strain evidence="3 4">DSM 45361</strain>
    </source>
</reference>
<sequence length="747" mass="80669">MTADPEAAAPRPDPAATPPNEGQDRKLEQPEAQARIKDEARVEEDFTAEDGRSAMRRLYVVNNFHGRVDAGGASFGFAGETRFAASPPGELPGEVVDELVQGFVPPGCTGAAADRLDRAAMVVLTGADGVGKQALALHLLLGRIGRGGRFVKASPANTVARLADQDYEAGVGYVVVDLVGDDANSSVLRFEAERLAKSVRKAGAFLVITTTSRQLSRKALPDFAVDVTPPDAEAVLLSHLNGAAVPAELLDKARQYISTRSHPGDVAALARLLVSDPDKANATMDDEPHAQVTSWIEGNVTKKDLLAVTALAVAGEQSEQMHDSLTRLLMAHVEQAQGAREAAPHIAPSEEVLPKRVVDHPLYTSGLDEDDGSDAWLDGRRLRFRHHDHREHVLLEMHRRYDHHLWRPVESWLLELCGGNPRDEVQVQVAVSLALLAKANFTEIRRKYLDPWANGTVSERTTAAMVLQVMSANSRLAPVALTTALEWGQDQGIKRGVTSALALGGPLGVRFPDEAMRRLVFLSLRAKRIGMVAQFAVGNLFAVSVDAGPEHAGRMLAMVTDEVRGVTTPRRAKLEDTGESADALVAEHQRADRDGLDRDGSQDVNTERYERGLTVHVVRSARSMVVALLCAEQAGDEQPVIRKILLEQPDNVDAIGVLWADVLCSAPHRAAAIGALREVLDSLRDESAAKDAVARLGAAIYAAMPLSHRELRGAELVRELTGRRARSNASHVLLSTFLGALRPATKH</sequence>
<feature type="compositionally biased region" description="Basic and acidic residues" evidence="1">
    <location>
        <begin position="22"/>
        <end position="44"/>
    </location>
</feature>
<evidence type="ECO:0000313" key="3">
    <source>
        <dbReference type="EMBL" id="TDQ04761.1"/>
    </source>
</evidence>
<dbReference type="OrthoDB" id="3681676at2"/>
<comment type="caution">
    <text evidence="3">The sequence shown here is derived from an EMBL/GenBank/DDBJ whole genome shotgun (WGS) entry which is preliminary data.</text>
</comment>
<proteinExistence type="predicted"/>
<organism evidence="3 4">
    <name type="scientific">Labedaea rhizosphaerae</name>
    <dbReference type="NCBI Taxonomy" id="598644"/>
    <lineage>
        <taxon>Bacteria</taxon>
        <taxon>Bacillati</taxon>
        <taxon>Actinomycetota</taxon>
        <taxon>Actinomycetes</taxon>
        <taxon>Pseudonocardiales</taxon>
        <taxon>Pseudonocardiaceae</taxon>
        <taxon>Labedaea</taxon>
    </lineage>
</organism>
<dbReference type="EMBL" id="SNXZ01000001">
    <property type="protein sequence ID" value="TDQ04761.1"/>
    <property type="molecule type" value="Genomic_DNA"/>
</dbReference>
<feature type="compositionally biased region" description="Low complexity" evidence="1">
    <location>
        <begin position="1"/>
        <end position="10"/>
    </location>
</feature>
<dbReference type="Proteomes" id="UP000295444">
    <property type="component" value="Unassembled WGS sequence"/>
</dbReference>
<dbReference type="AlphaFoldDB" id="A0A4R6SLM9"/>
<dbReference type="RefSeq" id="WP_133847621.1">
    <property type="nucleotide sequence ID" value="NZ_SNXZ01000001.1"/>
</dbReference>
<accession>A0A4R6SLM9</accession>